<feature type="transmembrane region" description="Helical" evidence="1">
    <location>
        <begin position="117"/>
        <end position="136"/>
    </location>
</feature>
<evidence type="ECO:0000313" key="5">
    <source>
        <dbReference type="Proteomes" id="UP000070452"/>
    </source>
</evidence>
<accession>A0A132PBM0</accession>
<gene>
    <name evidence="3" type="ORF">AWT83_09460</name>
    <name evidence="4" type="ORF">DTPHA_602481</name>
</gene>
<dbReference type="PANTHER" id="PTHR42736">
    <property type="entry name" value="PROTEIN-GLUTAMINE GAMMA-GLUTAMYLTRANSFERASE"/>
    <property type="match status" value="1"/>
</dbReference>
<dbReference type="EMBL" id="FKLM01000060">
    <property type="protein sequence ID" value="SAM51970.1"/>
    <property type="molecule type" value="Genomic_DNA"/>
</dbReference>
<dbReference type="Pfam" id="PF01841">
    <property type="entry name" value="Transglut_core"/>
    <property type="match status" value="1"/>
</dbReference>
<reference evidence="4 6" key="2">
    <citation type="submission" date="2016-04" db="EMBL/GenBank/DDBJ databases">
        <authorList>
            <person name="Millard A."/>
        </authorList>
    </citation>
    <scope>NUCLEOTIDE SEQUENCE [LARGE SCALE GENOMIC DNA]</scope>
    <source>
        <strain evidence="4">Isolate 22</strain>
    </source>
</reference>
<dbReference type="Gene3D" id="3.10.620.30">
    <property type="match status" value="1"/>
</dbReference>
<evidence type="ECO:0000313" key="4">
    <source>
        <dbReference type="EMBL" id="SAM51970.1"/>
    </source>
</evidence>
<dbReference type="PATRIC" id="fig|1352.1358.peg.1241"/>
<keyword evidence="4" id="KW-0808">Transferase</keyword>
<proteinExistence type="predicted"/>
<dbReference type="InterPro" id="IPR002931">
    <property type="entry name" value="Transglutaminase-like"/>
</dbReference>
<dbReference type="Proteomes" id="UP000070452">
    <property type="component" value="Unassembled WGS sequence"/>
</dbReference>
<evidence type="ECO:0000259" key="2">
    <source>
        <dbReference type="SMART" id="SM00460"/>
    </source>
</evidence>
<dbReference type="EMBL" id="LRHK01000001">
    <property type="protein sequence ID" value="KWX19382.1"/>
    <property type="molecule type" value="Genomic_DNA"/>
</dbReference>
<protein>
    <submittedName>
        <fullName evidence="3">Transglutaminase</fullName>
        <ecNumber evidence="4">2.3.2.13</ecNumber>
    </submittedName>
</protein>
<dbReference type="SUPFAM" id="SSF54001">
    <property type="entry name" value="Cysteine proteinases"/>
    <property type="match status" value="1"/>
</dbReference>
<reference evidence="3 5" key="1">
    <citation type="submission" date="2016-01" db="EMBL/GenBank/DDBJ databases">
        <title>Molecular Mechanisms for transfer of large genomic segments between Enterococcus faecium strains.</title>
        <authorList>
            <person name="Garcia-Solache M.A."/>
            <person name="Lebreton F."/>
            <person name="Mclaughlin R.E."/>
            <person name="Whiteaker J.D."/>
            <person name="Gilmore M.S."/>
            <person name="Rice L.B."/>
        </authorList>
    </citation>
    <scope>NUCLEOTIDE SEQUENCE [LARGE SCALE GENOMIC DNA]</scope>
    <source>
        <strain evidence="3 5">D344RRF x C68</strain>
    </source>
</reference>
<dbReference type="EC" id="2.3.2.13" evidence="4"/>
<dbReference type="InterPro" id="IPR052901">
    <property type="entry name" value="Bact_TGase-like"/>
</dbReference>
<dbReference type="GO" id="GO:0003810">
    <property type="term" value="F:protein-glutamine gamma-glutamyltransferase activity"/>
    <property type="evidence" value="ECO:0007669"/>
    <property type="project" value="UniProtKB-EC"/>
</dbReference>
<dbReference type="PANTHER" id="PTHR42736:SF1">
    <property type="entry name" value="PROTEIN-GLUTAMINE GAMMA-GLUTAMYLTRANSFERASE"/>
    <property type="match status" value="1"/>
</dbReference>
<keyword evidence="1" id="KW-1133">Transmembrane helix</keyword>
<keyword evidence="1" id="KW-0812">Transmembrane</keyword>
<dbReference type="InterPro" id="IPR038765">
    <property type="entry name" value="Papain-like_cys_pep_sf"/>
</dbReference>
<dbReference type="AlphaFoldDB" id="A0A132PBM0"/>
<keyword evidence="1" id="KW-0472">Membrane</keyword>
<comment type="caution">
    <text evidence="3">The sequence shown here is derived from an EMBL/GenBank/DDBJ whole genome shotgun (WGS) entry which is preliminary data.</text>
</comment>
<evidence type="ECO:0000313" key="3">
    <source>
        <dbReference type="EMBL" id="KWX19382.1"/>
    </source>
</evidence>
<dbReference type="Proteomes" id="UP000183509">
    <property type="component" value="Unassembled WGS sequence"/>
</dbReference>
<name>A0A132PBM0_ENTFC</name>
<feature type="domain" description="Transglutaminase-like" evidence="2">
    <location>
        <begin position="1"/>
        <end position="61"/>
    </location>
</feature>
<organism evidence="3 5">
    <name type="scientific">Enterococcus faecium</name>
    <name type="common">Streptococcus faecium</name>
    <dbReference type="NCBI Taxonomy" id="1352"/>
    <lineage>
        <taxon>Bacteria</taxon>
        <taxon>Bacillati</taxon>
        <taxon>Bacillota</taxon>
        <taxon>Bacilli</taxon>
        <taxon>Lactobacillales</taxon>
        <taxon>Enterococcaceae</taxon>
        <taxon>Enterococcus</taxon>
    </lineage>
</organism>
<keyword evidence="4" id="KW-0012">Acyltransferase</keyword>
<sequence>MVVLLRTLGIPARWTKGFTNGLRTGTDNQGNEEYSILNSHAHSWPEVYFPGFGWLPFEPTPSFANPMGSQPVAETTETVQPAIEQPNESENMAETISSERSEVIPSEETTLTPAYKIVLFSLGVCLSVLLFFLLLFRKSLRWTSYLIYLHFFASTNTIAYQKLLNPLETLVPRKPAESLQEYSLRIEQEFKLDLRFIRLTTQYEAEIYGRQADPVKFDKKTYLEITHIIRKMVYKKILTKGSRFKK</sequence>
<evidence type="ECO:0000313" key="6">
    <source>
        <dbReference type="Proteomes" id="UP000183509"/>
    </source>
</evidence>
<dbReference type="SMART" id="SM00460">
    <property type="entry name" value="TGc"/>
    <property type="match status" value="1"/>
</dbReference>
<evidence type="ECO:0000256" key="1">
    <source>
        <dbReference type="SAM" id="Phobius"/>
    </source>
</evidence>